<proteinExistence type="predicted"/>
<organism evidence="1">
    <name type="scientific">viral metagenome</name>
    <dbReference type="NCBI Taxonomy" id="1070528"/>
    <lineage>
        <taxon>unclassified sequences</taxon>
        <taxon>metagenomes</taxon>
        <taxon>organismal metagenomes</taxon>
    </lineage>
</organism>
<accession>A0A6C0KL07</accession>
<name>A0A6C0KL07_9ZZZZ</name>
<sequence length="91" mass="10378">MSNMDKEAFISCACNGFTKVKEKLQKNSINSADALIEFINYDGENNDHYTELFCLTYILLEKSKEGMNQISPNAYDKLVNHLVDTYASKEI</sequence>
<dbReference type="AlphaFoldDB" id="A0A6C0KL07"/>
<dbReference type="EMBL" id="MN740918">
    <property type="protein sequence ID" value="QHU17846.1"/>
    <property type="molecule type" value="Genomic_DNA"/>
</dbReference>
<reference evidence="1" key="1">
    <citation type="journal article" date="2020" name="Nature">
        <title>Giant virus diversity and host interactions through global metagenomics.</title>
        <authorList>
            <person name="Schulz F."/>
            <person name="Roux S."/>
            <person name="Paez-Espino D."/>
            <person name="Jungbluth S."/>
            <person name="Walsh D.A."/>
            <person name="Denef V.J."/>
            <person name="McMahon K.D."/>
            <person name="Konstantinidis K.T."/>
            <person name="Eloe-Fadrosh E.A."/>
            <person name="Kyrpides N.C."/>
            <person name="Woyke T."/>
        </authorList>
    </citation>
    <scope>NUCLEOTIDE SEQUENCE</scope>
    <source>
        <strain evidence="1">GVMAG-S-3300012919-55</strain>
    </source>
</reference>
<evidence type="ECO:0000313" key="1">
    <source>
        <dbReference type="EMBL" id="QHU17846.1"/>
    </source>
</evidence>
<protein>
    <submittedName>
        <fullName evidence="1">Uncharacterized protein</fullName>
    </submittedName>
</protein>